<gene>
    <name evidence="4" type="ORF">BT67DRAFT_428623</name>
</gene>
<sequence length="1031" mass="113169">MGDRRSARARPPRQDGIIGRLTYTPARRGGDGIGRLRRNRAKDETPRFKQVTPFTPWSAPTRITGSQPSDMRPSRIARNQEKWLVEHLPEASIDGADFDSLLVEEIAASRPKRQPTPTTSASQFCVGKIADLRETDVAAKGHPVLAVASGVAGNVLRLISLAREEWAWAEADIKVRVHAPNLQLEGEWCQDDIPITSIKFVIDAEKYDPIRWLLVQNGVSTVLYEPELRAIPMPASGAPLWASGRSVASQIFANPLVTIPYECTGGSLQSDVCFSRDSETDTPKLVIIDQRGSWSIWDIKGRRNVRPKVLTPVMRMCGNTVLGSTPQLLSSPVTMPSAHTIMFLSLGHEKSRPQSRRSRSRSPSEACAGPETALSQHPRLLLLCNPRAMHLFDLAAGRSQSVSHMVLFRDTHRILGMAQSRLNPSQAFILTTTNLLWVAAKESSDGTVTLDILVSCAHQKDVNDPTLQLDVSPGTYIDDLKACFVGIRSTRDTEITIFWFINPEGAPVRYHRDIISLQSPFNFVGLHIVPVGRRLGDGPITTAGRAMREAQLRFFQVLTLGRDLGVHSALCAWSDERNLSVGPPDTRESLEEGGNRRFELLRDLTRAFAVPDEFDERAVFGKRGPASPALGSAKVGIESRADFKLAAQRLSAVGNSPAGVADGVGSLLDDRDSSFIGEAIERERHGGYMPRRSLLDLAAPRGVEADLLQLAREWDAQQEALHRRAAGWSFVPEARRPIIDFGPDDLVEKLRDMFSGSRESASGTNREIVLQTMAAEMFLASIGISAVPEPATTDGPLSSSLPFPSSPSIMSSQPWLGSASKGKGKAKEEADGERGDSVALRLRKYATLNTSPKTHGEPTLALSRWELGADPDDITWKPGQDLEAEGAINRRRKKIEARRRKAERLSQRILGDSLGAGSSFYLTEQSSSQTAISRPVPSVLSSQPPQPWEFSSQQVVGTPRAFVGSPLRREFRRDSLRLGPSQALQDMSQGTPSQPRSQVLPGAFGGRLSPFKKSPVKKMKRKSELRMSGFR</sequence>
<feature type="compositionally biased region" description="Basic residues" evidence="1">
    <location>
        <begin position="1014"/>
        <end position="1023"/>
    </location>
</feature>
<proteinExistence type="predicted"/>
<dbReference type="InterPro" id="IPR019350">
    <property type="entry name" value="RNA_pol_I-sp_TIF_RRN6-like"/>
</dbReference>
<feature type="domain" description="RRN6 beta-propeller" evidence="2">
    <location>
        <begin position="121"/>
        <end position="507"/>
    </location>
</feature>
<feature type="region of interest" description="Disordered" evidence="1">
    <location>
        <begin position="792"/>
        <end position="835"/>
    </location>
</feature>
<dbReference type="InterPro" id="IPR048535">
    <property type="entry name" value="RRN6_beta-prop"/>
</dbReference>
<dbReference type="PANTHER" id="PTHR28221">
    <property type="entry name" value="RNA POLYMERASE I-SPECIFIC TRANSCRIPTION INITIATION FACTOR RRN6"/>
    <property type="match status" value="1"/>
</dbReference>
<dbReference type="Pfam" id="PF20639">
    <property type="entry name" value="Rrn6_K-rich"/>
    <property type="match status" value="1"/>
</dbReference>
<feature type="region of interest" description="Disordered" evidence="1">
    <location>
        <begin position="348"/>
        <end position="372"/>
    </location>
</feature>
<dbReference type="GO" id="GO:0042790">
    <property type="term" value="P:nucleolar large rRNA transcription by RNA polymerase I"/>
    <property type="evidence" value="ECO:0007669"/>
    <property type="project" value="TreeGrafter"/>
</dbReference>
<reference evidence="4" key="2">
    <citation type="submission" date="2023-05" db="EMBL/GenBank/DDBJ databases">
        <authorList>
            <consortium name="Lawrence Berkeley National Laboratory"/>
            <person name="Steindorff A."/>
            <person name="Hensen N."/>
            <person name="Bonometti L."/>
            <person name="Westerberg I."/>
            <person name="Brannstrom I.O."/>
            <person name="Guillou S."/>
            <person name="Cros-Aarteil S."/>
            <person name="Calhoun S."/>
            <person name="Haridas S."/>
            <person name="Kuo A."/>
            <person name="Mondo S."/>
            <person name="Pangilinan J."/>
            <person name="Riley R."/>
            <person name="Labutti K."/>
            <person name="Andreopoulos B."/>
            <person name="Lipzen A."/>
            <person name="Chen C."/>
            <person name="Yanf M."/>
            <person name="Daum C."/>
            <person name="Ng V."/>
            <person name="Clum A."/>
            <person name="Ohm R."/>
            <person name="Martin F."/>
            <person name="Silar P."/>
            <person name="Natvig D."/>
            <person name="Lalanne C."/>
            <person name="Gautier V."/>
            <person name="Ament-Velasquez S.L."/>
            <person name="Kruys A."/>
            <person name="Hutchinson M.I."/>
            <person name="Powell A.J."/>
            <person name="Barry K."/>
            <person name="Miller A.N."/>
            <person name="Grigoriev I.V."/>
            <person name="Debuchy R."/>
            <person name="Gladieux P."/>
            <person name="Thoren M.H."/>
            <person name="Johannesson H."/>
        </authorList>
    </citation>
    <scope>NUCLEOTIDE SEQUENCE</scope>
    <source>
        <strain evidence="4">CBS 123565</strain>
    </source>
</reference>
<feature type="compositionally biased region" description="Basic and acidic residues" evidence="1">
    <location>
        <begin position="825"/>
        <end position="835"/>
    </location>
</feature>
<dbReference type="GO" id="GO:0070860">
    <property type="term" value="C:RNA polymerase I core factor complex"/>
    <property type="evidence" value="ECO:0007669"/>
    <property type="project" value="TreeGrafter"/>
</dbReference>
<evidence type="ECO:0008006" key="6">
    <source>
        <dbReference type="Google" id="ProtNLM"/>
    </source>
</evidence>
<evidence type="ECO:0000256" key="1">
    <source>
        <dbReference type="SAM" id="MobiDB-lite"/>
    </source>
</evidence>
<feature type="region of interest" description="Disordered" evidence="1">
    <location>
        <begin position="1"/>
        <end position="74"/>
    </location>
</feature>
<evidence type="ECO:0000313" key="4">
    <source>
        <dbReference type="EMBL" id="KAK4130866.1"/>
    </source>
</evidence>
<comment type="caution">
    <text evidence="4">The sequence shown here is derived from an EMBL/GenBank/DDBJ whole genome shotgun (WGS) entry which is preliminary data.</text>
</comment>
<feature type="compositionally biased region" description="Low complexity" evidence="1">
    <location>
        <begin position="796"/>
        <end position="821"/>
    </location>
</feature>
<protein>
    <recommendedName>
        <fullName evidence="6">RNA polymerase I-specific transcription initiation factor RRN6-like protein</fullName>
    </recommendedName>
</protein>
<evidence type="ECO:0000259" key="3">
    <source>
        <dbReference type="Pfam" id="PF20639"/>
    </source>
</evidence>
<feature type="domain" description="RRN6 K-rich C-terminal" evidence="3">
    <location>
        <begin position="862"/>
        <end position="1023"/>
    </location>
</feature>
<name>A0AAN6ZAH9_9PEZI</name>
<dbReference type="AlphaFoldDB" id="A0AAN6ZAH9"/>
<feature type="compositionally biased region" description="Polar residues" evidence="1">
    <location>
        <begin position="982"/>
        <end position="997"/>
    </location>
</feature>
<dbReference type="Proteomes" id="UP001304895">
    <property type="component" value="Unassembled WGS sequence"/>
</dbReference>
<dbReference type="GO" id="GO:0001163">
    <property type="term" value="F:RNA polymerase I transcription regulatory region sequence-specific DNA binding"/>
    <property type="evidence" value="ECO:0007669"/>
    <property type="project" value="TreeGrafter"/>
</dbReference>
<evidence type="ECO:0000313" key="5">
    <source>
        <dbReference type="Proteomes" id="UP001304895"/>
    </source>
</evidence>
<feature type="region of interest" description="Disordered" evidence="1">
    <location>
        <begin position="933"/>
        <end position="953"/>
    </location>
</feature>
<accession>A0AAN6ZAH9</accession>
<dbReference type="Pfam" id="PF10214">
    <property type="entry name" value="Rrn6_beta-prop"/>
    <property type="match status" value="1"/>
</dbReference>
<feature type="compositionally biased region" description="Low complexity" evidence="1">
    <location>
        <begin position="933"/>
        <end position="943"/>
    </location>
</feature>
<keyword evidence="5" id="KW-1185">Reference proteome</keyword>
<organism evidence="4 5">
    <name type="scientific">Trichocladium antarcticum</name>
    <dbReference type="NCBI Taxonomy" id="1450529"/>
    <lineage>
        <taxon>Eukaryota</taxon>
        <taxon>Fungi</taxon>
        <taxon>Dikarya</taxon>
        <taxon>Ascomycota</taxon>
        <taxon>Pezizomycotina</taxon>
        <taxon>Sordariomycetes</taxon>
        <taxon>Sordariomycetidae</taxon>
        <taxon>Sordariales</taxon>
        <taxon>Chaetomiaceae</taxon>
        <taxon>Trichocladium</taxon>
    </lineage>
</organism>
<evidence type="ECO:0000259" key="2">
    <source>
        <dbReference type="Pfam" id="PF10214"/>
    </source>
</evidence>
<dbReference type="PANTHER" id="PTHR28221:SF2">
    <property type="entry name" value="RNA POLYMERASE I-SPECIFIC TRANSCRIPTION INITIATION FACTOR RRN6"/>
    <property type="match status" value="1"/>
</dbReference>
<dbReference type="EMBL" id="MU853430">
    <property type="protein sequence ID" value="KAK4130866.1"/>
    <property type="molecule type" value="Genomic_DNA"/>
</dbReference>
<reference evidence="4" key="1">
    <citation type="journal article" date="2023" name="Mol. Phylogenet. Evol.">
        <title>Genome-scale phylogeny and comparative genomics of the fungal order Sordariales.</title>
        <authorList>
            <person name="Hensen N."/>
            <person name="Bonometti L."/>
            <person name="Westerberg I."/>
            <person name="Brannstrom I.O."/>
            <person name="Guillou S."/>
            <person name="Cros-Aarteil S."/>
            <person name="Calhoun S."/>
            <person name="Haridas S."/>
            <person name="Kuo A."/>
            <person name="Mondo S."/>
            <person name="Pangilinan J."/>
            <person name="Riley R."/>
            <person name="LaButti K."/>
            <person name="Andreopoulos B."/>
            <person name="Lipzen A."/>
            <person name="Chen C."/>
            <person name="Yan M."/>
            <person name="Daum C."/>
            <person name="Ng V."/>
            <person name="Clum A."/>
            <person name="Steindorff A."/>
            <person name="Ohm R.A."/>
            <person name="Martin F."/>
            <person name="Silar P."/>
            <person name="Natvig D.O."/>
            <person name="Lalanne C."/>
            <person name="Gautier V."/>
            <person name="Ament-Velasquez S.L."/>
            <person name="Kruys A."/>
            <person name="Hutchinson M.I."/>
            <person name="Powell A.J."/>
            <person name="Barry K."/>
            <person name="Miller A.N."/>
            <person name="Grigoriev I.V."/>
            <person name="Debuchy R."/>
            <person name="Gladieux P."/>
            <person name="Hiltunen Thoren M."/>
            <person name="Johannesson H."/>
        </authorList>
    </citation>
    <scope>NUCLEOTIDE SEQUENCE</scope>
    <source>
        <strain evidence="4">CBS 123565</strain>
    </source>
</reference>
<feature type="region of interest" description="Disordered" evidence="1">
    <location>
        <begin position="980"/>
        <end position="1031"/>
    </location>
</feature>
<dbReference type="InterPro" id="IPR048536">
    <property type="entry name" value="Rrn6_K-rich"/>
</dbReference>
<dbReference type="GO" id="GO:0001179">
    <property type="term" value="F:RNA polymerase I general transcription initiation factor binding"/>
    <property type="evidence" value="ECO:0007669"/>
    <property type="project" value="TreeGrafter"/>
</dbReference>